<name>A0A0V0RGI5_9BILA</name>
<dbReference type="OrthoDB" id="10483295at2759"/>
<dbReference type="EMBL" id="JYDL01000196">
    <property type="protein sequence ID" value="KRX13520.1"/>
    <property type="molecule type" value="Genomic_DNA"/>
</dbReference>
<evidence type="ECO:0000313" key="1">
    <source>
        <dbReference type="EMBL" id="KRX13520.1"/>
    </source>
</evidence>
<accession>A0A0V0RGI5</accession>
<keyword evidence="2" id="KW-1185">Reference proteome</keyword>
<reference evidence="1 2" key="1">
    <citation type="submission" date="2015-01" db="EMBL/GenBank/DDBJ databases">
        <title>Evolution of Trichinella species and genotypes.</title>
        <authorList>
            <person name="Korhonen P.K."/>
            <person name="Edoardo P."/>
            <person name="Giuseppe L.R."/>
            <person name="Gasser R.B."/>
        </authorList>
    </citation>
    <scope>NUCLEOTIDE SEQUENCE [LARGE SCALE GENOMIC DNA]</scope>
    <source>
        <strain evidence="1">ISS37</strain>
    </source>
</reference>
<evidence type="ECO:0000313" key="2">
    <source>
        <dbReference type="Proteomes" id="UP000054630"/>
    </source>
</evidence>
<dbReference type="Proteomes" id="UP000054630">
    <property type="component" value="Unassembled WGS sequence"/>
</dbReference>
<sequence>MRDSRFRVTSILSKRRAKASTVLARPPFPEAASSTVLRRPSSISITLSAHWRAFLRVAGSRRQRSRWSSLDARPRMKRLTNSLSDFPALRPTLATSRAVSTG</sequence>
<gene>
    <name evidence="1" type="ORF">T07_9111</name>
</gene>
<protein>
    <submittedName>
        <fullName evidence="1">Uncharacterized protein</fullName>
    </submittedName>
</protein>
<comment type="caution">
    <text evidence="1">The sequence shown here is derived from an EMBL/GenBank/DDBJ whole genome shotgun (WGS) entry which is preliminary data.</text>
</comment>
<organism evidence="1 2">
    <name type="scientific">Trichinella nelsoni</name>
    <dbReference type="NCBI Taxonomy" id="6336"/>
    <lineage>
        <taxon>Eukaryota</taxon>
        <taxon>Metazoa</taxon>
        <taxon>Ecdysozoa</taxon>
        <taxon>Nematoda</taxon>
        <taxon>Enoplea</taxon>
        <taxon>Dorylaimia</taxon>
        <taxon>Trichinellida</taxon>
        <taxon>Trichinellidae</taxon>
        <taxon>Trichinella</taxon>
    </lineage>
</organism>
<dbReference type="AlphaFoldDB" id="A0A0V0RGI5"/>
<proteinExistence type="predicted"/>